<dbReference type="Proteomes" id="UP000663852">
    <property type="component" value="Unassembled WGS sequence"/>
</dbReference>
<dbReference type="AlphaFoldDB" id="A0A813SMN6"/>
<organism evidence="2 3">
    <name type="scientific">Adineta ricciae</name>
    <name type="common">Rotifer</name>
    <dbReference type="NCBI Taxonomy" id="249248"/>
    <lineage>
        <taxon>Eukaryota</taxon>
        <taxon>Metazoa</taxon>
        <taxon>Spiralia</taxon>
        <taxon>Gnathifera</taxon>
        <taxon>Rotifera</taxon>
        <taxon>Eurotatoria</taxon>
        <taxon>Bdelloidea</taxon>
        <taxon>Adinetida</taxon>
        <taxon>Adinetidae</taxon>
        <taxon>Adineta</taxon>
    </lineage>
</organism>
<protein>
    <submittedName>
        <fullName evidence="2">Uncharacterized protein</fullName>
    </submittedName>
</protein>
<keyword evidence="1" id="KW-1133">Transmembrane helix</keyword>
<sequence>MYDSCVTDNRYPANLIWKTFLSWRLPFLLVFLLLIVLFTCCWRYSIQYWRQRTRDDDVGPILRVDKIKKISSRISKPKQIKSIKNKRSRATSMLSLTNLNKLSSSKIKVSLVVAKENNDTKKNKSTHQPLSNISSLTINGIEKLQPKSVSH</sequence>
<evidence type="ECO:0000313" key="2">
    <source>
        <dbReference type="EMBL" id="CAF0802829.1"/>
    </source>
</evidence>
<keyword evidence="1" id="KW-0472">Membrane</keyword>
<name>A0A813SMN6_ADIRI</name>
<gene>
    <name evidence="2" type="ORF">EDS130_LOCUS4943</name>
</gene>
<keyword evidence="1" id="KW-0812">Transmembrane</keyword>
<evidence type="ECO:0000313" key="3">
    <source>
        <dbReference type="Proteomes" id="UP000663852"/>
    </source>
</evidence>
<feature type="transmembrane region" description="Helical" evidence="1">
    <location>
        <begin position="25"/>
        <end position="44"/>
    </location>
</feature>
<evidence type="ECO:0000256" key="1">
    <source>
        <dbReference type="SAM" id="Phobius"/>
    </source>
</evidence>
<proteinExistence type="predicted"/>
<dbReference type="EMBL" id="CAJNOJ010000013">
    <property type="protein sequence ID" value="CAF0802829.1"/>
    <property type="molecule type" value="Genomic_DNA"/>
</dbReference>
<reference evidence="2" key="1">
    <citation type="submission" date="2021-02" db="EMBL/GenBank/DDBJ databases">
        <authorList>
            <person name="Nowell W R."/>
        </authorList>
    </citation>
    <scope>NUCLEOTIDE SEQUENCE</scope>
</reference>
<comment type="caution">
    <text evidence="2">The sequence shown here is derived from an EMBL/GenBank/DDBJ whole genome shotgun (WGS) entry which is preliminary data.</text>
</comment>
<accession>A0A813SMN6</accession>